<gene>
    <name evidence="1" type="ORF">Lstg_3323</name>
    <name evidence="2" type="ORF">NCTC11991_02671</name>
</gene>
<dbReference type="EMBL" id="LNYZ01000042">
    <property type="protein sequence ID" value="KTD70321.1"/>
    <property type="molecule type" value="Genomic_DNA"/>
</dbReference>
<organism evidence="2 4">
    <name type="scientific">Legionella steigerwaltii</name>
    <dbReference type="NCBI Taxonomy" id="460"/>
    <lineage>
        <taxon>Bacteria</taxon>
        <taxon>Pseudomonadati</taxon>
        <taxon>Pseudomonadota</taxon>
        <taxon>Gammaproteobacteria</taxon>
        <taxon>Legionellales</taxon>
        <taxon>Legionellaceae</taxon>
        <taxon>Legionella</taxon>
    </lineage>
</organism>
<evidence type="ECO:0000313" key="3">
    <source>
        <dbReference type="Proteomes" id="UP000054820"/>
    </source>
</evidence>
<sequence length="114" mass="13602">MGSYGCAQEKCHCPCHYMHEEHHHEHDHCHHGDHAHGEEMEAHYFLELADEAWEEVLKEKIKALILKNQGARLDKLAKIVAEGNHQRWKHRMEEKQGYTDFMEEICKFFHESKK</sequence>
<accession>A0A378LAI1</accession>
<dbReference type="OrthoDB" id="5652120at2"/>
<evidence type="ECO:0000313" key="2">
    <source>
        <dbReference type="EMBL" id="STY24055.1"/>
    </source>
</evidence>
<evidence type="ECO:0000313" key="4">
    <source>
        <dbReference type="Proteomes" id="UP000255110"/>
    </source>
</evidence>
<proteinExistence type="predicted"/>
<protein>
    <submittedName>
        <fullName evidence="2">Uncharacterized protein</fullName>
    </submittedName>
</protein>
<name>A0A378LAI1_9GAMM</name>
<reference evidence="1 3" key="1">
    <citation type="submission" date="2015-11" db="EMBL/GenBank/DDBJ databases">
        <title>Genomic analysis of 38 Legionella species identifies large and diverse effector repertoires.</title>
        <authorList>
            <person name="Burstein D."/>
            <person name="Amaro F."/>
            <person name="Zusman T."/>
            <person name="Lifshitz Z."/>
            <person name="Cohen O."/>
            <person name="Gilbert J.A."/>
            <person name="Pupko T."/>
            <person name="Shuman H.A."/>
            <person name="Segal G."/>
        </authorList>
    </citation>
    <scope>NUCLEOTIDE SEQUENCE [LARGE SCALE GENOMIC DNA]</scope>
    <source>
        <strain evidence="1 3">SC-18-C9</strain>
    </source>
</reference>
<dbReference type="Proteomes" id="UP000054820">
    <property type="component" value="Unassembled WGS sequence"/>
</dbReference>
<evidence type="ECO:0000313" key="1">
    <source>
        <dbReference type="EMBL" id="KTD70321.1"/>
    </source>
</evidence>
<keyword evidence="3" id="KW-1185">Reference proteome</keyword>
<dbReference type="EMBL" id="UGOY01000001">
    <property type="protein sequence ID" value="STY24055.1"/>
    <property type="molecule type" value="Genomic_DNA"/>
</dbReference>
<dbReference type="AlphaFoldDB" id="A0A378LAI1"/>
<dbReference type="Proteomes" id="UP000255110">
    <property type="component" value="Unassembled WGS sequence"/>
</dbReference>
<reference evidence="2 4" key="2">
    <citation type="submission" date="2018-06" db="EMBL/GenBank/DDBJ databases">
        <authorList>
            <consortium name="Pathogen Informatics"/>
            <person name="Doyle S."/>
        </authorList>
    </citation>
    <scope>NUCLEOTIDE SEQUENCE [LARGE SCALE GENOMIC DNA]</scope>
    <source>
        <strain evidence="2 4">NCTC11991</strain>
    </source>
</reference>
<dbReference type="RefSeq" id="WP_058478754.1">
    <property type="nucleotide sequence ID" value="NZ_CAAAIO010000009.1"/>
</dbReference>